<dbReference type="OrthoDB" id="9761147at2"/>
<keyword evidence="1" id="KW-0378">Hydrolase</keyword>
<proteinExistence type="predicted"/>
<evidence type="ECO:0000313" key="1">
    <source>
        <dbReference type="EMBL" id="ALV06623.1"/>
    </source>
</evidence>
<name>A0A0U3LEX5_9BURK</name>
<dbReference type="Gene3D" id="3.90.320.10">
    <property type="match status" value="1"/>
</dbReference>
<keyword evidence="1" id="KW-0347">Helicase</keyword>
<dbReference type="KEGG" id="rdp:RD2015_2149"/>
<evidence type="ECO:0000313" key="2">
    <source>
        <dbReference type="Proteomes" id="UP000060699"/>
    </source>
</evidence>
<dbReference type="EMBL" id="CP013729">
    <property type="protein sequence ID" value="ALV06623.1"/>
    <property type="molecule type" value="Genomic_DNA"/>
</dbReference>
<accession>A0A0U3LEX5</accession>
<dbReference type="InterPro" id="IPR027417">
    <property type="entry name" value="P-loop_NTPase"/>
</dbReference>
<keyword evidence="2" id="KW-1185">Reference proteome</keyword>
<keyword evidence="1" id="KW-0067">ATP-binding</keyword>
<dbReference type="InterPro" id="IPR011604">
    <property type="entry name" value="PDDEXK-like_dom_sf"/>
</dbReference>
<dbReference type="Pfam" id="PF12705">
    <property type="entry name" value="PDDEXK_1"/>
    <property type="match status" value="1"/>
</dbReference>
<dbReference type="GO" id="GO:0004386">
    <property type="term" value="F:helicase activity"/>
    <property type="evidence" value="ECO:0007669"/>
    <property type="project" value="UniProtKB-KW"/>
</dbReference>
<dbReference type="RefSeq" id="WP_058934869.1">
    <property type="nucleotide sequence ID" value="NZ_CP013729.1"/>
</dbReference>
<keyword evidence="1" id="KW-0547">Nucleotide-binding</keyword>
<gene>
    <name evidence="1" type="ORF">RD2015_2149</name>
</gene>
<dbReference type="InterPro" id="IPR038726">
    <property type="entry name" value="PDDEXK_AddAB-type"/>
</dbReference>
<dbReference type="SUPFAM" id="SSF52540">
    <property type="entry name" value="P-loop containing nucleoside triphosphate hydrolases"/>
    <property type="match status" value="1"/>
</dbReference>
<dbReference type="AlphaFoldDB" id="A0A0U3LEX5"/>
<organism evidence="1 2">
    <name type="scientific">Roseateles depolymerans</name>
    <dbReference type="NCBI Taxonomy" id="76731"/>
    <lineage>
        <taxon>Bacteria</taxon>
        <taxon>Pseudomonadati</taxon>
        <taxon>Pseudomonadota</taxon>
        <taxon>Betaproteobacteria</taxon>
        <taxon>Burkholderiales</taxon>
        <taxon>Sphaerotilaceae</taxon>
        <taxon>Roseateles</taxon>
    </lineage>
</organism>
<protein>
    <submittedName>
        <fullName evidence="1">DNA helicase/exodeoxyribonuclease V, subunit B</fullName>
    </submittedName>
</protein>
<dbReference type="PATRIC" id="fig|76731.3.peg.2201"/>
<sequence length="894" mass="96623">MVRPPDETFALDAAHANAVFWDRLAERAAGWLEARGLPARDAVLLLPFAQHLAPARRAWMKLCRWQPRIETTHSLASALGPSALPQALQLSFDAAIDALAARQLLSGQSWAQALRQEDPRAFEAAVLRLVEAAHALARAAHLLSPASRQAFWSQARETVAAQSGAGQLERALLLVALEWAASDPRSPATDALFDLRPSAWLHLQAGGPDLLAQALLASAEAAGVPCLRLSADLPLDEAFSHGRPPAHLEQALCDDFEDLAQCSAASVLDHLRSGRAPVALIAQDRVLLRRVRALLERQSVGISDETGWTLATTAPAAQLMALLRAARRDATVDEWLAWLKTPLAAGLCERAGSGALSVLEARCRQRGWSSTTSVRDDRLPPTAARLWTLSREAVATLQAGGVRSLEDWLDLLKTLLKRLGAEERLAAQPAGGPQLLDALWLKRSPWPGSAHEAVLKETTLSASEFTAWVSATLEAAQYVPPLQGELQVMITPLARAMLRPFGAVVLPGADAATLGPVPAGPVLVSDALARQIGLPTLEDKRDALASQFTQLLRAPAVTLLRCAHRGSEPLAASPLLDRLDLARQAAGLGPLPLWRDPRVEQAIPVTLQRRARAVAPGRLPAALSASAVESLRQCPYQFFSRMLLGLREVQELDQQADKRDYGTWLHAVLHQFHTERLANPDDGLSDEARLHHAARTQMQLLALSEAEFLPFSASFARFVPAYLAWLQDQAAQGHAFLQGEVDREVHPWRDGDPALAPVRLRGRIDRIDEGPQGRRLIDYKTGSLQTLKDKVSDPLEDTQLAVYATLMQAGDDAAGQAPAALHAAYLALDDTKGIAAVEHPDVVRTAAELVQGLGDDLLAIHRGEALPALGEGVACEYCDMRGLCRRDDWEGAAP</sequence>
<dbReference type="STRING" id="76731.RD2015_2149"/>
<reference evidence="1 2" key="1">
    <citation type="submission" date="2015-12" db="EMBL/GenBank/DDBJ databases">
        <title>Complete genome of Roseateles depolymerans KCTC 42856.</title>
        <authorList>
            <person name="Kim K.M."/>
        </authorList>
    </citation>
    <scope>NUCLEOTIDE SEQUENCE [LARGE SCALE GENOMIC DNA]</scope>
    <source>
        <strain evidence="1 2">KCTC 42856</strain>
    </source>
</reference>
<dbReference type="Proteomes" id="UP000060699">
    <property type="component" value="Chromosome"/>
</dbReference>